<gene>
    <name evidence="3" type="ORF">CLV40_101478</name>
</gene>
<dbReference type="Proteomes" id="UP000239203">
    <property type="component" value="Unassembled WGS sequence"/>
</dbReference>
<dbReference type="AlphaFoldDB" id="A0A2S6H1C3"/>
<sequence>MTVIGDTLGIGDLARRTGVPVRTIRFYCDEGVLAPVRSAGGHRRFAPDAVGRLDLVRRLRALGLGLPVITAVLAGERSLAEAIAAERAGLDVELAAMAWRRASLRAVEQASPTERAARLALLAAAHDGPAAHDTLVTFWRDRFTNPLPSAAIEMFLDASAPPPPPEPTPDQVVAYAGMVAVVGDHALSAELRSSAHANRMVITDEAALQDGVGLACKSALPRVVAGEAPGPSPELDLFIATHAATRRRRDTESFRRELLADVAVDRHPRMRRYWANVRVVTEVPAALGEAHTWLLDSLAHTLEGDPRQREAR</sequence>
<keyword evidence="1 3" id="KW-0238">DNA-binding</keyword>
<dbReference type="Gene3D" id="1.10.1660.10">
    <property type="match status" value="1"/>
</dbReference>
<dbReference type="PROSITE" id="PS50937">
    <property type="entry name" value="HTH_MERR_2"/>
    <property type="match status" value="1"/>
</dbReference>
<accession>A0A2S6H1C3</accession>
<dbReference type="RefSeq" id="WP_104476383.1">
    <property type="nucleotide sequence ID" value="NZ_CP154825.1"/>
</dbReference>
<dbReference type="OrthoDB" id="9809391at2"/>
<evidence type="ECO:0000256" key="1">
    <source>
        <dbReference type="ARBA" id="ARBA00023125"/>
    </source>
</evidence>
<dbReference type="InterPro" id="IPR009061">
    <property type="entry name" value="DNA-bd_dom_put_sf"/>
</dbReference>
<reference evidence="3 4" key="1">
    <citation type="submission" date="2018-02" db="EMBL/GenBank/DDBJ databases">
        <title>Genomic Encyclopedia of Archaeal and Bacterial Type Strains, Phase II (KMG-II): from individual species to whole genera.</title>
        <authorList>
            <person name="Goeker M."/>
        </authorList>
    </citation>
    <scope>NUCLEOTIDE SEQUENCE [LARGE SCALE GENOMIC DNA]</scope>
    <source>
        <strain evidence="3 4">YU 961-1</strain>
    </source>
</reference>
<dbReference type="GO" id="GO:0003677">
    <property type="term" value="F:DNA binding"/>
    <property type="evidence" value="ECO:0007669"/>
    <property type="project" value="UniProtKB-KW"/>
</dbReference>
<dbReference type="SMART" id="SM00422">
    <property type="entry name" value="HTH_MERR"/>
    <property type="match status" value="1"/>
</dbReference>
<keyword evidence="4" id="KW-1185">Reference proteome</keyword>
<evidence type="ECO:0000313" key="3">
    <source>
        <dbReference type="EMBL" id="PPK71289.1"/>
    </source>
</evidence>
<evidence type="ECO:0000313" key="4">
    <source>
        <dbReference type="Proteomes" id="UP000239203"/>
    </source>
</evidence>
<protein>
    <submittedName>
        <fullName evidence="3">DNA-binding transcriptional MerR regulator</fullName>
    </submittedName>
</protein>
<dbReference type="EMBL" id="PTIX01000001">
    <property type="protein sequence ID" value="PPK71289.1"/>
    <property type="molecule type" value="Genomic_DNA"/>
</dbReference>
<dbReference type="PANTHER" id="PTHR30204:SF93">
    <property type="entry name" value="HTH MERR-TYPE DOMAIN-CONTAINING PROTEIN"/>
    <property type="match status" value="1"/>
</dbReference>
<dbReference type="InterPro" id="IPR047057">
    <property type="entry name" value="MerR_fam"/>
</dbReference>
<dbReference type="CDD" id="cd00592">
    <property type="entry name" value="HTH_MerR-like"/>
    <property type="match status" value="1"/>
</dbReference>
<name>A0A2S6H1C3_9PSEU</name>
<proteinExistence type="predicted"/>
<dbReference type="SUPFAM" id="SSF46955">
    <property type="entry name" value="Putative DNA-binding domain"/>
    <property type="match status" value="1"/>
</dbReference>
<dbReference type="PANTHER" id="PTHR30204">
    <property type="entry name" value="REDOX-CYCLING DRUG-SENSING TRANSCRIPTIONAL ACTIVATOR SOXR"/>
    <property type="match status" value="1"/>
</dbReference>
<dbReference type="GO" id="GO:0003700">
    <property type="term" value="F:DNA-binding transcription factor activity"/>
    <property type="evidence" value="ECO:0007669"/>
    <property type="project" value="InterPro"/>
</dbReference>
<comment type="caution">
    <text evidence="3">The sequence shown here is derived from an EMBL/GenBank/DDBJ whole genome shotgun (WGS) entry which is preliminary data.</text>
</comment>
<dbReference type="PRINTS" id="PR00040">
    <property type="entry name" value="HTHMERR"/>
</dbReference>
<dbReference type="Pfam" id="PF13411">
    <property type="entry name" value="MerR_1"/>
    <property type="match status" value="1"/>
</dbReference>
<organism evidence="3 4">
    <name type="scientific">Actinokineospora auranticolor</name>
    <dbReference type="NCBI Taxonomy" id="155976"/>
    <lineage>
        <taxon>Bacteria</taxon>
        <taxon>Bacillati</taxon>
        <taxon>Actinomycetota</taxon>
        <taxon>Actinomycetes</taxon>
        <taxon>Pseudonocardiales</taxon>
        <taxon>Pseudonocardiaceae</taxon>
        <taxon>Actinokineospora</taxon>
    </lineage>
</organism>
<evidence type="ECO:0000259" key="2">
    <source>
        <dbReference type="PROSITE" id="PS50937"/>
    </source>
</evidence>
<feature type="domain" description="HTH merR-type" evidence="2">
    <location>
        <begin position="7"/>
        <end position="75"/>
    </location>
</feature>
<dbReference type="InterPro" id="IPR000551">
    <property type="entry name" value="MerR-type_HTH_dom"/>
</dbReference>